<evidence type="ECO:0000313" key="2">
    <source>
        <dbReference type="Proteomes" id="UP000193380"/>
    </source>
</evidence>
<reference evidence="1" key="1">
    <citation type="journal article" date="2014" name="Nat. Commun.">
        <title>The rainbow trout genome provides novel insights into evolution after whole-genome duplication in vertebrates.</title>
        <authorList>
            <person name="Berthelot C."/>
            <person name="Brunet F."/>
            <person name="Chalopin D."/>
            <person name="Juanchich A."/>
            <person name="Bernard M."/>
            <person name="Noel B."/>
            <person name="Bento P."/>
            <person name="Da Silva C."/>
            <person name="Labadie K."/>
            <person name="Alberti A."/>
            <person name="Aury J.M."/>
            <person name="Louis A."/>
            <person name="Dehais P."/>
            <person name="Bardou P."/>
            <person name="Montfort J."/>
            <person name="Klopp C."/>
            <person name="Cabau C."/>
            <person name="Gaspin C."/>
            <person name="Thorgaard G.H."/>
            <person name="Boussaha M."/>
            <person name="Quillet E."/>
            <person name="Guyomard R."/>
            <person name="Galiana D."/>
            <person name="Bobe J."/>
            <person name="Volff J.N."/>
            <person name="Genet C."/>
            <person name="Wincker P."/>
            <person name="Jaillon O."/>
            <person name="Roest Crollius H."/>
            <person name="Guiguen Y."/>
        </authorList>
    </citation>
    <scope>NUCLEOTIDE SEQUENCE [LARGE SCALE GENOMIC DNA]</scope>
</reference>
<dbReference type="PANTHER" id="PTHR11075">
    <property type="entry name" value="PEPTIDE CHAIN RELEASE FACTOR"/>
    <property type="match status" value="1"/>
</dbReference>
<dbReference type="GO" id="GO:0005762">
    <property type="term" value="C:mitochondrial large ribosomal subunit"/>
    <property type="evidence" value="ECO:0007669"/>
    <property type="project" value="TreeGrafter"/>
</dbReference>
<feature type="non-terminal residue" evidence="1">
    <location>
        <position position="1"/>
    </location>
</feature>
<dbReference type="GO" id="GO:0070126">
    <property type="term" value="P:mitochondrial translational termination"/>
    <property type="evidence" value="ECO:0007669"/>
    <property type="project" value="TreeGrafter"/>
</dbReference>
<dbReference type="Gene3D" id="3.30.160.20">
    <property type="match status" value="1"/>
</dbReference>
<protein>
    <recommendedName>
        <fullName evidence="3">Prokaryotic-type class I peptide chain release factors domain-containing protein</fullName>
    </recommendedName>
</protein>
<organism evidence="1 2">
    <name type="scientific">Oncorhynchus mykiss</name>
    <name type="common">Rainbow trout</name>
    <name type="synonym">Salmo gairdneri</name>
    <dbReference type="NCBI Taxonomy" id="8022"/>
    <lineage>
        <taxon>Eukaryota</taxon>
        <taxon>Metazoa</taxon>
        <taxon>Chordata</taxon>
        <taxon>Craniata</taxon>
        <taxon>Vertebrata</taxon>
        <taxon>Euteleostomi</taxon>
        <taxon>Actinopterygii</taxon>
        <taxon>Neopterygii</taxon>
        <taxon>Teleostei</taxon>
        <taxon>Protacanthopterygii</taxon>
        <taxon>Salmoniformes</taxon>
        <taxon>Salmonidae</taxon>
        <taxon>Salmoninae</taxon>
        <taxon>Oncorhynchus</taxon>
    </lineage>
</organism>
<dbReference type="InterPro" id="IPR052104">
    <property type="entry name" value="Mito_Release_Factor_mL62"/>
</dbReference>
<dbReference type="PANTHER" id="PTHR11075:SF54">
    <property type="entry name" value="LARGE RIBOSOMAL SUBUNIT PROTEIN ML62"/>
    <property type="match status" value="1"/>
</dbReference>
<reference evidence="1" key="2">
    <citation type="submission" date="2014-03" db="EMBL/GenBank/DDBJ databases">
        <authorList>
            <person name="Genoscope - CEA"/>
        </authorList>
    </citation>
    <scope>NUCLEOTIDE SEQUENCE</scope>
</reference>
<sequence length="143" mass="16856">NRKPILDLTLDWRCLMGVWKESLQSNQTPRYLYTKAEVRFHVYTADWIPEDVRQKIILNNKNRINKAGELLVTSEQSRSQQRNMGDCIQKISDIIAKATEKPHEPSAEDIALRASRLEKRNKERLKQKKLHSAVKHTRQVYFD</sequence>
<dbReference type="EMBL" id="FR923252">
    <property type="protein sequence ID" value="CDQ95913.1"/>
    <property type="molecule type" value="Genomic_DNA"/>
</dbReference>
<accession>A0A060YVJ6</accession>
<dbReference type="AlphaFoldDB" id="A0A060YVJ6"/>
<evidence type="ECO:0000313" key="1">
    <source>
        <dbReference type="EMBL" id="CDQ95913.1"/>
    </source>
</evidence>
<evidence type="ECO:0008006" key="3">
    <source>
        <dbReference type="Google" id="ProtNLM"/>
    </source>
</evidence>
<dbReference type="PaxDb" id="8022-A0A060YVJ6"/>
<gene>
    <name evidence="1" type="ORF">GSONMT00028055001</name>
</gene>
<proteinExistence type="predicted"/>
<dbReference type="SUPFAM" id="SSF110916">
    <property type="entry name" value="Peptidyl-tRNA hydrolase domain-like"/>
    <property type="match status" value="1"/>
</dbReference>
<dbReference type="GO" id="GO:0004045">
    <property type="term" value="F:peptidyl-tRNA hydrolase activity"/>
    <property type="evidence" value="ECO:0007669"/>
    <property type="project" value="TreeGrafter"/>
</dbReference>
<name>A0A060YVJ6_ONCMY</name>
<dbReference type="GO" id="GO:0016150">
    <property type="term" value="F:translation release factor activity, codon nonspecific"/>
    <property type="evidence" value="ECO:0007669"/>
    <property type="project" value="TreeGrafter"/>
</dbReference>
<dbReference type="STRING" id="8022.A0A060YVJ6"/>
<dbReference type="Proteomes" id="UP000193380">
    <property type="component" value="Unassembled WGS sequence"/>
</dbReference>